<keyword evidence="7" id="KW-1185">Reference proteome</keyword>
<reference evidence="6 7" key="1">
    <citation type="submission" date="2023-04" db="EMBL/GenBank/DDBJ databases">
        <title>Fusibacter bizertensis strain WBS, isolated from littoral bottom sediments of the Arctic seas - biochemical and genomic analysis.</title>
        <authorList>
            <person name="Brioukhanov A.L."/>
        </authorList>
    </citation>
    <scope>NUCLEOTIDE SEQUENCE [LARGE SCALE GENOMIC DNA]</scope>
    <source>
        <strain evidence="6 7">WBS</strain>
    </source>
</reference>
<accession>A0ABT6NEH8</accession>
<comment type="caution">
    <text evidence="6">The sequence shown here is derived from an EMBL/GenBank/DDBJ whole genome shotgun (WGS) entry which is preliminary data.</text>
</comment>
<dbReference type="Pfam" id="PF09685">
    <property type="entry name" value="MamF_MmsF"/>
    <property type="match status" value="1"/>
</dbReference>
<keyword evidence="2 5" id="KW-0812">Transmembrane</keyword>
<feature type="transmembrane region" description="Helical" evidence="5">
    <location>
        <begin position="36"/>
        <end position="54"/>
    </location>
</feature>
<comment type="subcellular location">
    <subcellularLocation>
        <location evidence="1">Membrane</location>
        <topology evidence="1">Multi-pass membrane protein</topology>
    </subcellularLocation>
</comment>
<dbReference type="Proteomes" id="UP001158045">
    <property type="component" value="Unassembled WGS sequence"/>
</dbReference>
<dbReference type="RefSeq" id="WP_281094715.1">
    <property type="nucleotide sequence ID" value="NZ_JARYZI010000007.1"/>
</dbReference>
<organism evidence="6 7">
    <name type="scientific">Fusibacter bizertensis</name>
    <dbReference type="NCBI Taxonomy" id="1488331"/>
    <lineage>
        <taxon>Bacteria</taxon>
        <taxon>Bacillati</taxon>
        <taxon>Bacillota</taxon>
        <taxon>Clostridia</taxon>
        <taxon>Eubacteriales</taxon>
        <taxon>Eubacteriales Family XII. Incertae Sedis</taxon>
        <taxon>Fusibacter</taxon>
    </lineage>
</organism>
<dbReference type="EMBL" id="JARYZI010000007">
    <property type="protein sequence ID" value="MDH8678824.1"/>
    <property type="molecule type" value="Genomic_DNA"/>
</dbReference>
<evidence type="ECO:0000313" key="6">
    <source>
        <dbReference type="EMBL" id="MDH8678824.1"/>
    </source>
</evidence>
<evidence type="ECO:0000256" key="4">
    <source>
        <dbReference type="ARBA" id="ARBA00023136"/>
    </source>
</evidence>
<feature type="transmembrane region" description="Helical" evidence="5">
    <location>
        <begin position="60"/>
        <end position="81"/>
    </location>
</feature>
<sequence length="98" mass="10916">MNEEKNKGIAALSYLIFFLPLLVCKDDEFAMYHANQGLLLLIFGFGISFVLGLIPILGWILLIFFPIVSLVFFIMGVMNALKSEKKPLPIIGGITILK</sequence>
<protein>
    <recommendedName>
        <fullName evidence="8">DUF4870 domain-containing protein</fullName>
    </recommendedName>
</protein>
<gene>
    <name evidence="6" type="ORF">QE109_11730</name>
</gene>
<evidence type="ECO:0008006" key="8">
    <source>
        <dbReference type="Google" id="ProtNLM"/>
    </source>
</evidence>
<feature type="transmembrane region" description="Helical" evidence="5">
    <location>
        <begin position="6"/>
        <end position="24"/>
    </location>
</feature>
<evidence type="ECO:0000256" key="5">
    <source>
        <dbReference type="SAM" id="Phobius"/>
    </source>
</evidence>
<name>A0ABT6NEH8_9FIRM</name>
<keyword evidence="3 5" id="KW-1133">Transmembrane helix</keyword>
<evidence type="ECO:0000313" key="7">
    <source>
        <dbReference type="Proteomes" id="UP001158045"/>
    </source>
</evidence>
<evidence type="ECO:0000256" key="2">
    <source>
        <dbReference type="ARBA" id="ARBA00022692"/>
    </source>
</evidence>
<evidence type="ECO:0000256" key="1">
    <source>
        <dbReference type="ARBA" id="ARBA00004141"/>
    </source>
</evidence>
<keyword evidence="4 5" id="KW-0472">Membrane</keyword>
<proteinExistence type="predicted"/>
<evidence type="ECO:0000256" key="3">
    <source>
        <dbReference type="ARBA" id="ARBA00022989"/>
    </source>
</evidence>
<dbReference type="InterPro" id="IPR019109">
    <property type="entry name" value="MamF_MmsF"/>
</dbReference>